<dbReference type="GO" id="GO:0035725">
    <property type="term" value="P:sodium ion transmembrane transport"/>
    <property type="evidence" value="ECO:0007669"/>
    <property type="project" value="TreeGrafter"/>
</dbReference>
<proteinExistence type="predicted"/>
<dbReference type="PANTHER" id="PTHR45689:SF14">
    <property type="entry name" value="CYCLIC NUCLEOTIDE-GATED CATION CHANNEL SUBUNIT A-LIKE PROTEIN"/>
    <property type="match status" value="1"/>
</dbReference>
<dbReference type="SMART" id="SM00100">
    <property type="entry name" value="cNMP"/>
    <property type="match status" value="1"/>
</dbReference>
<dbReference type="RefSeq" id="XP_024938799.1">
    <property type="nucleotide sequence ID" value="XM_025083031.1"/>
</dbReference>
<evidence type="ECO:0000256" key="1">
    <source>
        <dbReference type="SAM" id="Phobius"/>
    </source>
</evidence>
<keyword evidence="1" id="KW-0472">Membrane</keyword>
<dbReference type="GO" id="GO:0005249">
    <property type="term" value="F:voltage-gated potassium channel activity"/>
    <property type="evidence" value="ECO:0007669"/>
    <property type="project" value="TreeGrafter"/>
</dbReference>
<dbReference type="CDD" id="cd00038">
    <property type="entry name" value="CAP_ED"/>
    <property type="match status" value="1"/>
</dbReference>
<evidence type="ECO:0000313" key="3">
    <source>
        <dbReference type="Proteomes" id="UP000694920"/>
    </source>
</evidence>
<evidence type="ECO:0000259" key="2">
    <source>
        <dbReference type="PROSITE" id="PS50042"/>
    </source>
</evidence>
<dbReference type="Gene3D" id="2.60.120.10">
    <property type="entry name" value="Jelly Rolls"/>
    <property type="match status" value="1"/>
</dbReference>
<organism evidence="3 4">
    <name type="scientific">Cephus cinctus</name>
    <name type="common">Wheat stem sawfly</name>
    <dbReference type="NCBI Taxonomy" id="211228"/>
    <lineage>
        <taxon>Eukaryota</taxon>
        <taxon>Metazoa</taxon>
        <taxon>Ecdysozoa</taxon>
        <taxon>Arthropoda</taxon>
        <taxon>Hexapoda</taxon>
        <taxon>Insecta</taxon>
        <taxon>Pterygota</taxon>
        <taxon>Neoptera</taxon>
        <taxon>Endopterygota</taxon>
        <taxon>Hymenoptera</taxon>
        <taxon>Cephoidea</taxon>
        <taxon>Cephidae</taxon>
        <taxon>Cephus</taxon>
    </lineage>
</organism>
<dbReference type="GO" id="GO:0003254">
    <property type="term" value="P:regulation of membrane depolarization"/>
    <property type="evidence" value="ECO:0007669"/>
    <property type="project" value="TreeGrafter"/>
</dbReference>
<feature type="transmembrane region" description="Helical" evidence="1">
    <location>
        <begin position="125"/>
        <end position="145"/>
    </location>
</feature>
<feature type="domain" description="Cyclic nucleotide-binding" evidence="2">
    <location>
        <begin position="312"/>
        <end position="412"/>
    </location>
</feature>
<sequence>MDLMMLVPDNESQSTPRLEHVCEVPEEEDELLELIAGNTLIPRFRRWVVRQCMLSINHPGTRACMKSTASINYEKSRHIRSYPYMIHPFSQFRCHWETIIFVFTLLVLSVIPGLATFYFEEHEKLIFGSLIIDAVFLIDIVLRFLTGHYDYSTKVIVLDPRMVAHSWILSDYMKKKNSGIRKYIQSLNRAAIALTSSAHFLTVKTPEDVILNVILTVIGKIGLIYILGQVLQLITTLRSRSKGYSKLLQQLHEYMRYKELPLTIQRRILAYFDYTSKKSFEREKYIMTQVSSQLREELLFHNYNKFVENIKLFRHLPPQAITHIITSLRSEVFLTNDVIIKAGTPGDALFFIVSGTVAIYTSAGKEICHLENGAHFGEVALVMENEHRIATVVAIETCELYVITRDDFQKAIADFPNLLSKLQRLALEILDKAPVLEEAFGRDHSMPSNINISNIIYKRKE</sequence>
<dbReference type="InterPro" id="IPR000595">
    <property type="entry name" value="cNMP-bd_dom"/>
</dbReference>
<dbReference type="AlphaFoldDB" id="A0AAJ7RDA7"/>
<dbReference type="Pfam" id="PF00027">
    <property type="entry name" value="cNMP_binding"/>
    <property type="match status" value="1"/>
</dbReference>
<dbReference type="InterPro" id="IPR051413">
    <property type="entry name" value="K/Na_HCN_channel"/>
</dbReference>
<dbReference type="Gene3D" id="1.10.287.630">
    <property type="entry name" value="Helix hairpin bin"/>
    <property type="match status" value="1"/>
</dbReference>
<dbReference type="PROSITE" id="PS00888">
    <property type="entry name" value="CNMP_BINDING_1"/>
    <property type="match status" value="1"/>
</dbReference>
<dbReference type="InterPro" id="IPR018488">
    <property type="entry name" value="cNMP-bd_CS"/>
</dbReference>
<feature type="transmembrane region" description="Helical" evidence="1">
    <location>
        <begin position="209"/>
        <end position="234"/>
    </location>
</feature>
<dbReference type="PANTHER" id="PTHR45689">
    <property type="entry name" value="I[[H]] CHANNEL, ISOFORM E"/>
    <property type="match status" value="1"/>
</dbReference>
<keyword evidence="1" id="KW-1133">Transmembrane helix</keyword>
<feature type="transmembrane region" description="Helical" evidence="1">
    <location>
        <begin position="99"/>
        <end position="119"/>
    </location>
</feature>
<keyword evidence="3" id="KW-1185">Reference proteome</keyword>
<reference evidence="4" key="1">
    <citation type="submission" date="2025-08" db="UniProtKB">
        <authorList>
            <consortium name="RefSeq"/>
        </authorList>
    </citation>
    <scope>IDENTIFICATION</scope>
</reference>
<gene>
    <name evidence="4" type="primary">LOC107265765</name>
</gene>
<evidence type="ECO:0000313" key="4">
    <source>
        <dbReference type="RefSeq" id="XP_024938799.1"/>
    </source>
</evidence>
<dbReference type="InterPro" id="IPR018490">
    <property type="entry name" value="cNMP-bd_dom_sf"/>
</dbReference>
<dbReference type="PROSITE" id="PS50042">
    <property type="entry name" value="CNMP_BINDING_3"/>
    <property type="match status" value="1"/>
</dbReference>
<dbReference type="GeneID" id="107265765"/>
<name>A0AAJ7RDA7_CEPCN</name>
<dbReference type="InterPro" id="IPR014710">
    <property type="entry name" value="RmlC-like_jellyroll"/>
</dbReference>
<dbReference type="Proteomes" id="UP000694920">
    <property type="component" value="Unplaced"/>
</dbReference>
<dbReference type="SUPFAM" id="SSF51206">
    <property type="entry name" value="cAMP-binding domain-like"/>
    <property type="match status" value="1"/>
</dbReference>
<dbReference type="GO" id="GO:0098855">
    <property type="term" value="C:HCN channel complex"/>
    <property type="evidence" value="ECO:0007669"/>
    <property type="project" value="TreeGrafter"/>
</dbReference>
<accession>A0AAJ7RDA7</accession>
<keyword evidence="1" id="KW-0812">Transmembrane</keyword>
<protein>
    <submittedName>
        <fullName evidence="4">Cyclic nucleotide-gated cation channel alpha-3 isoform X2</fullName>
    </submittedName>
</protein>